<feature type="signal peptide" evidence="1">
    <location>
        <begin position="1"/>
        <end position="21"/>
    </location>
</feature>
<keyword evidence="4" id="KW-1185">Reference proteome</keyword>
<proteinExistence type="predicted"/>
<accession>A0A4P6ZUN6</accession>
<dbReference type="EMBL" id="CP038015">
    <property type="protein sequence ID" value="QBP39668.1"/>
    <property type="molecule type" value="Genomic_DNA"/>
</dbReference>
<organism evidence="3 4">
    <name type="scientific">Paenisporosarcina antarctica</name>
    <dbReference type="NCBI Taxonomy" id="417367"/>
    <lineage>
        <taxon>Bacteria</taxon>
        <taxon>Bacillati</taxon>
        <taxon>Bacillota</taxon>
        <taxon>Bacilli</taxon>
        <taxon>Bacillales</taxon>
        <taxon>Caryophanaceae</taxon>
        <taxon>Paenisporosarcina</taxon>
    </lineage>
</organism>
<dbReference type="OrthoDB" id="9770043at2"/>
<dbReference type="PROSITE" id="PS51257">
    <property type="entry name" value="PROKAR_LIPOPROTEIN"/>
    <property type="match status" value="1"/>
</dbReference>
<gene>
    <name evidence="3" type="ORF">E2636_00185</name>
</gene>
<sequence>MKKLLLLAVSLVVMSGCGFLAEGETTAKPETFKEVATNLQVPWSINQVDDEFYISERVGTIAYVKADGTVEHQEVEFSSPLANVSEAGLLGFILKPTFSETKTAFAYYNYDEGEGPFNRIVTLKLVGNVWQETDIHLEGISTGNVHHGGRLEMGPDNLLYATIGDASNPNLAQDPTSKNGKILRLNANSQWETVSLGHRNPQGLAWSDDGVLFASEHGQSAKDEINKIEQGQNYGWPLIEGSEEREGFVAPLLHSGENTTWAPSGMTFHKGKLYIAALRGEGILVVNVETAELEETITGFGRIRDVFSNGEELYFISNNTDGRGKAHENDDKLYQYVDKK</sequence>
<keyword evidence="1" id="KW-0732">Signal</keyword>
<dbReference type="Pfam" id="PF07995">
    <property type="entry name" value="GSDH"/>
    <property type="match status" value="1"/>
</dbReference>
<dbReference type="InterPro" id="IPR012938">
    <property type="entry name" value="Glc/Sorbosone_DH"/>
</dbReference>
<reference evidence="3 4" key="1">
    <citation type="submission" date="2019-03" db="EMBL/GenBank/DDBJ databases">
        <title>Complete genome sequence of Paenisporosarcina antarctica CGMCC 1.6503T.</title>
        <authorList>
            <person name="Rong J.-C."/>
            <person name="Chi N.-Y."/>
            <person name="Zhang Q.-F."/>
        </authorList>
    </citation>
    <scope>NUCLEOTIDE SEQUENCE [LARGE SCALE GENOMIC DNA]</scope>
    <source>
        <strain evidence="3 4">CGMCC 1.6503</strain>
    </source>
</reference>
<name>A0A4P6ZUN6_9BACL</name>
<dbReference type="RefSeq" id="WP_134207930.1">
    <property type="nucleotide sequence ID" value="NZ_CP038015.1"/>
</dbReference>
<dbReference type="InterPro" id="IPR011042">
    <property type="entry name" value="6-blade_b-propeller_TolB-like"/>
</dbReference>
<dbReference type="KEGG" id="panc:E2636_00185"/>
<protein>
    <submittedName>
        <fullName evidence="3">Quinoprotein glucose dehydrogenase</fullName>
    </submittedName>
</protein>
<dbReference type="AlphaFoldDB" id="A0A4P6ZUN6"/>
<evidence type="ECO:0000256" key="1">
    <source>
        <dbReference type="SAM" id="SignalP"/>
    </source>
</evidence>
<evidence type="ECO:0000313" key="4">
    <source>
        <dbReference type="Proteomes" id="UP000294292"/>
    </source>
</evidence>
<feature type="domain" description="Glucose/Sorbosone dehydrogenase" evidence="2">
    <location>
        <begin position="39"/>
        <end position="323"/>
    </location>
</feature>
<evidence type="ECO:0000259" key="2">
    <source>
        <dbReference type="Pfam" id="PF07995"/>
    </source>
</evidence>
<dbReference type="PANTHER" id="PTHR19328">
    <property type="entry name" value="HEDGEHOG-INTERACTING PROTEIN"/>
    <property type="match status" value="1"/>
</dbReference>
<dbReference type="InterPro" id="IPR011041">
    <property type="entry name" value="Quinoprot_gluc/sorb_DH_b-prop"/>
</dbReference>
<dbReference type="Gene3D" id="2.120.10.30">
    <property type="entry name" value="TolB, C-terminal domain"/>
    <property type="match status" value="1"/>
</dbReference>
<dbReference type="SUPFAM" id="SSF50952">
    <property type="entry name" value="Soluble quinoprotein glucose dehydrogenase"/>
    <property type="match status" value="1"/>
</dbReference>
<feature type="chain" id="PRO_5020590509" evidence="1">
    <location>
        <begin position="22"/>
        <end position="340"/>
    </location>
</feature>
<evidence type="ECO:0000313" key="3">
    <source>
        <dbReference type="EMBL" id="QBP39668.1"/>
    </source>
</evidence>
<dbReference type="Proteomes" id="UP000294292">
    <property type="component" value="Chromosome"/>
</dbReference>
<dbReference type="PANTHER" id="PTHR19328:SF13">
    <property type="entry name" value="HIPL1 PROTEIN"/>
    <property type="match status" value="1"/>
</dbReference>